<feature type="coiled-coil region" evidence="1">
    <location>
        <begin position="490"/>
        <end position="698"/>
    </location>
</feature>
<feature type="coiled-coil region" evidence="1">
    <location>
        <begin position="725"/>
        <end position="853"/>
    </location>
</feature>
<gene>
    <name evidence="3" type="ORF">TM35_000411050</name>
</gene>
<keyword evidence="4" id="KW-1185">Reference proteome</keyword>
<proteinExistence type="predicted"/>
<feature type="region of interest" description="Disordered" evidence="2">
    <location>
        <begin position="183"/>
        <end position="294"/>
    </location>
</feature>
<organism evidence="3 4">
    <name type="scientific">Trypanosoma theileri</name>
    <dbReference type="NCBI Taxonomy" id="67003"/>
    <lineage>
        <taxon>Eukaryota</taxon>
        <taxon>Discoba</taxon>
        <taxon>Euglenozoa</taxon>
        <taxon>Kinetoplastea</taxon>
        <taxon>Metakinetoplastina</taxon>
        <taxon>Trypanosomatida</taxon>
        <taxon>Trypanosomatidae</taxon>
        <taxon>Trypanosoma</taxon>
    </lineage>
</organism>
<feature type="compositionally biased region" description="Polar residues" evidence="2">
    <location>
        <begin position="183"/>
        <end position="207"/>
    </location>
</feature>
<feature type="compositionally biased region" description="Polar residues" evidence="2">
    <location>
        <begin position="284"/>
        <end position="294"/>
    </location>
</feature>
<feature type="compositionally biased region" description="Basic and acidic residues" evidence="2">
    <location>
        <begin position="97"/>
        <end position="120"/>
    </location>
</feature>
<protein>
    <submittedName>
        <fullName evidence="3">BRCT domain-containing protein</fullName>
    </submittedName>
</protein>
<reference evidence="3 4" key="1">
    <citation type="submission" date="2017-03" db="EMBL/GenBank/DDBJ databases">
        <title>An alternative strategy for trypanosome survival in the mammalian bloodstream revealed through genome and transcriptome analysis of the ubiquitous bovine parasite Trypanosoma (Megatrypanum) theileri.</title>
        <authorList>
            <person name="Kelly S."/>
            <person name="Ivens A."/>
            <person name="Mott A."/>
            <person name="O'Neill E."/>
            <person name="Emms D."/>
            <person name="Macleod O."/>
            <person name="Voorheis P."/>
            <person name="Matthews J."/>
            <person name="Matthews K."/>
            <person name="Carrington M."/>
        </authorList>
    </citation>
    <scope>NUCLEOTIDE SEQUENCE [LARGE SCALE GENOMIC DNA]</scope>
    <source>
        <strain evidence="3">Edinburgh</strain>
    </source>
</reference>
<dbReference type="Proteomes" id="UP000192257">
    <property type="component" value="Unassembled WGS sequence"/>
</dbReference>
<evidence type="ECO:0000256" key="1">
    <source>
        <dbReference type="SAM" id="Coils"/>
    </source>
</evidence>
<feature type="region of interest" description="Disordered" evidence="2">
    <location>
        <begin position="97"/>
        <end position="123"/>
    </location>
</feature>
<dbReference type="EMBL" id="NBCO01000041">
    <property type="protein sequence ID" value="ORC84735.1"/>
    <property type="molecule type" value="Genomic_DNA"/>
</dbReference>
<accession>A0A1X0NJ20</accession>
<keyword evidence="1" id="KW-0175">Coiled coil</keyword>
<dbReference type="OrthoDB" id="264679at2759"/>
<sequence length="892" mass="102055">MCVGFCSAFVLECSFSSVSFKTTIMNSSDEDTVKLRRTKAMLQSSPTVRLQTFRPRESSSESSTESLHSKPKTTKPNTTNLKQIKTVLDSLSFGKNKTVDRSTKSTRTSEHSESSIKFEVDQTSNSDISLDINDTHDRKNDPLPSAQVVVPQRTSAISNGNKTSVAPVALTSTEEIAPVVNIPPSTQKDVTPSSANTAASQVNSQRNTIKKDVSRSITTSKKDRNISKTPVRTHIQRNDDHSSSPQIKSAVHEEVKPQNTVKEVEVGSDMRSDSEIDEILPRSSGISRSNTNKNNIIADTGHAESSTLASVEARTIPTPLHREAAQSDPVERMLLRARQRLQEQTAVEASAPKAFVRTPIDSPRSFSRFITPDRKGSYSEKPSTSHLALPNNISGLLDDKSRRLQQEVQRLQEEVLFLSKENQKLKSANRQQDAAQYTQLQMTVDVLRSQLHDEEMQKRAAEESALSVQAEMDRMLGEVNDQLQSYMSTASQYEKLYTEKMLEIEDLKTNSQVLRNRIKETEEKEKQQRLLFEQQRSHDLENMERIKALLEESKRQRSQLLELNEKIHKEKEAAIMDRRQMKDELHKCEEDLRRKEEKHIKECNTLEEDCNRLKISLAEKDRLLSAQLRSAQQANDMLQQRLTDVSEQMKEDAERQRRSYEISREEARQTIATEREKRLELEKQVKSLEDELRHAKRSVTERANHDLNELVVSLKNDLSRVCKERDDLHGQLRDAKDALKKLQETCNRYEVELDSLTEKRRVSEEFMHQIDTQRGKLAETLEHMLMQNDQLREENAVLRADVDDREAALRDAQLQMGSLVSLQDEVHCLTQENERLSEECDRLSGERAALIEENGKIAEEVLKWRNELRRQITLPRVYTPQRAGTQLSSPRV</sequence>
<name>A0A1X0NJ20_9TRYP</name>
<feature type="compositionally biased region" description="Polar residues" evidence="2">
    <location>
        <begin position="41"/>
        <end position="50"/>
    </location>
</feature>
<dbReference type="GeneID" id="39989593"/>
<evidence type="ECO:0000313" key="4">
    <source>
        <dbReference type="Proteomes" id="UP000192257"/>
    </source>
</evidence>
<feature type="coiled-coil region" evidence="1">
    <location>
        <begin position="394"/>
        <end position="464"/>
    </location>
</feature>
<evidence type="ECO:0000256" key="2">
    <source>
        <dbReference type="SAM" id="MobiDB-lite"/>
    </source>
</evidence>
<feature type="region of interest" description="Disordered" evidence="2">
    <location>
        <begin position="41"/>
        <end position="81"/>
    </location>
</feature>
<dbReference type="VEuPathDB" id="TriTrypDB:TM35_000411050"/>
<dbReference type="AlphaFoldDB" id="A0A1X0NJ20"/>
<feature type="compositionally biased region" description="Basic and acidic residues" evidence="2">
    <location>
        <begin position="209"/>
        <end position="226"/>
    </location>
</feature>
<comment type="caution">
    <text evidence="3">The sequence shown here is derived from an EMBL/GenBank/DDBJ whole genome shotgun (WGS) entry which is preliminary data.</text>
</comment>
<feature type="compositionally biased region" description="Basic and acidic residues" evidence="2">
    <location>
        <begin position="250"/>
        <end position="274"/>
    </location>
</feature>
<dbReference type="RefSeq" id="XP_028878801.1">
    <property type="nucleotide sequence ID" value="XM_029029813.1"/>
</dbReference>
<evidence type="ECO:0000313" key="3">
    <source>
        <dbReference type="EMBL" id="ORC84735.1"/>
    </source>
</evidence>